<evidence type="ECO:0000256" key="7">
    <source>
        <dbReference type="ARBA" id="ARBA00022962"/>
    </source>
</evidence>
<comment type="similarity">
    <text evidence="2">Belongs to the asparagine synthetase family.</text>
</comment>
<dbReference type="Pfam" id="PF00733">
    <property type="entry name" value="Asn_synthase"/>
    <property type="match status" value="1"/>
</dbReference>
<keyword evidence="7" id="KW-0315">Glutamine amidotransferase</keyword>
<dbReference type="InterPro" id="IPR033738">
    <property type="entry name" value="AsnB_N"/>
</dbReference>
<dbReference type="SUPFAM" id="SSF52402">
    <property type="entry name" value="Adenine nucleotide alpha hydrolases-like"/>
    <property type="match status" value="1"/>
</dbReference>
<keyword evidence="6" id="KW-0028">Amino-acid biosynthesis</keyword>
<dbReference type="SUPFAM" id="SSF56235">
    <property type="entry name" value="N-terminal nucleophile aminohydrolases (Ntn hydrolases)"/>
    <property type="match status" value="1"/>
</dbReference>
<evidence type="ECO:0000259" key="10">
    <source>
        <dbReference type="PROSITE" id="PS51278"/>
    </source>
</evidence>
<feature type="domain" description="Glutamine amidotransferase type-2" evidence="10">
    <location>
        <begin position="2"/>
        <end position="247"/>
    </location>
</feature>
<dbReference type="InterPro" id="IPR006426">
    <property type="entry name" value="Asn_synth_AEB"/>
</dbReference>
<evidence type="ECO:0000256" key="4">
    <source>
        <dbReference type="ARBA" id="ARBA00022741"/>
    </source>
</evidence>
<dbReference type="RefSeq" id="WP_015940716.1">
    <property type="nucleotide sequence ID" value="NC_011831.1"/>
</dbReference>
<dbReference type="InterPro" id="IPR001962">
    <property type="entry name" value="Asn_synthase"/>
</dbReference>
<dbReference type="CDD" id="cd01991">
    <property type="entry name" value="Asn_synthase_B_C"/>
    <property type="match status" value="1"/>
</dbReference>
<keyword evidence="6" id="KW-0061">Asparagine biosynthesis</keyword>
<keyword evidence="11" id="KW-0436">Ligase</keyword>
<dbReference type="GO" id="GO:0005829">
    <property type="term" value="C:cytosol"/>
    <property type="evidence" value="ECO:0007669"/>
    <property type="project" value="TreeGrafter"/>
</dbReference>
<dbReference type="GO" id="GO:0004066">
    <property type="term" value="F:asparagine synthase (glutamine-hydrolyzing) activity"/>
    <property type="evidence" value="ECO:0007669"/>
    <property type="project" value="UniProtKB-EC"/>
</dbReference>
<dbReference type="PANTHER" id="PTHR43284">
    <property type="entry name" value="ASPARAGINE SYNTHETASE (GLUTAMINE-HYDROLYZING)"/>
    <property type="match status" value="1"/>
</dbReference>
<keyword evidence="12" id="KW-1185">Reference proteome</keyword>
<dbReference type="EMBL" id="CP001337">
    <property type="protein sequence ID" value="ACL24857.1"/>
    <property type="molecule type" value="Genomic_DNA"/>
</dbReference>
<dbReference type="Pfam" id="PF13537">
    <property type="entry name" value="GATase_7"/>
    <property type="match status" value="1"/>
</dbReference>
<organism evidence="11 12">
    <name type="scientific">Chloroflexus aggregans (strain MD-66 / DSM 9485)</name>
    <dbReference type="NCBI Taxonomy" id="326427"/>
    <lineage>
        <taxon>Bacteria</taxon>
        <taxon>Bacillati</taxon>
        <taxon>Chloroflexota</taxon>
        <taxon>Chloroflexia</taxon>
        <taxon>Chloroflexales</taxon>
        <taxon>Chloroflexineae</taxon>
        <taxon>Chloroflexaceae</taxon>
        <taxon>Chloroflexus</taxon>
    </lineage>
</organism>
<dbReference type="Proteomes" id="UP000002508">
    <property type="component" value="Chromosome"/>
</dbReference>
<evidence type="ECO:0000313" key="11">
    <source>
        <dbReference type="EMBL" id="ACL24857.1"/>
    </source>
</evidence>
<dbReference type="InterPro" id="IPR029055">
    <property type="entry name" value="Ntn_hydrolases_N"/>
</dbReference>
<sequence>MCGIYGIWHRNGRPVDLTALQTATSRLRHRGPDDEGYLLANPLQRTCVPYAGEETDRRLALPLLAQAHGEGNSLAFGFRRLAILDLSPAGHQPMASADERFWIVFNGEIYNYIELREELQYLGHRFRSGSDTEVILAAYAQWGAACLGRLNGMWAFAIWDRERRTLFLARDRFGIKPLYYAVTGQTVAFASEIKALVGPHALPFDPDPLVVYQFLADGRLPSPQRGATFFVGVRALPPGHCLHIEADSAITPQRYYNVVLPDNHNQPPATNDIIAAYRDLFIDSVRLELRSDVAVGTCLSGGIDSSSIVCVVNHLMRQDGLSAAQIGERQKTFSAVYESDGRYNERRQIERVLRATAADGHFVFPTVERLNADLERLAWYQDEPFQSTSIFAQWCVMGLARERGVTVLLDGQGADELLAGYRPYDRYLSDLLRQVRGATLARELVLINARSGQSVLPLVRNALIFTLPAPAIALAYAGRQMLRASSPVIRADFAAAYRRAAPANSPSWCEQTSLDRHLRDAIMESSLPHLLRYEDRNSMAFSIESRVPFLDHRLVEFVFQHAPHLRIRDGWTKWLHRQAMDGLLPDAIAWRSDKVGFETPEVAWQRDLLAARPDLFADGAPCGEYLDLPAVRRAVRQWCTDGGDTRQLWRLISFAVWLQVWDDQKRS</sequence>
<dbReference type="PANTHER" id="PTHR43284:SF1">
    <property type="entry name" value="ASPARAGINE SYNTHETASE"/>
    <property type="match status" value="1"/>
</dbReference>
<evidence type="ECO:0000256" key="6">
    <source>
        <dbReference type="ARBA" id="ARBA00022888"/>
    </source>
</evidence>
<evidence type="ECO:0000256" key="2">
    <source>
        <dbReference type="ARBA" id="ARBA00005752"/>
    </source>
</evidence>
<name>B8GBP0_CHLAD</name>
<protein>
    <recommendedName>
        <fullName evidence="3">asparagine synthase (glutamine-hydrolyzing)</fullName>
        <ecNumber evidence="3">6.3.5.4</ecNumber>
    </recommendedName>
</protein>
<dbReference type="GO" id="GO:0006529">
    <property type="term" value="P:asparagine biosynthetic process"/>
    <property type="evidence" value="ECO:0007669"/>
    <property type="project" value="UniProtKB-KW"/>
</dbReference>
<evidence type="ECO:0000256" key="8">
    <source>
        <dbReference type="ARBA" id="ARBA00048741"/>
    </source>
</evidence>
<dbReference type="KEGG" id="cag:Cagg_1962"/>
<evidence type="ECO:0000313" key="12">
    <source>
        <dbReference type="Proteomes" id="UP000002508"/>
    </source>
</evidence>
<evidence type="ECO:0000256" key="5">
    <source>
        <dbReference type="ARBA" id="ARBA00022840"/>
    </source>
</evidence>
<dbReference type="NCBIfam" id="TIGR01536">
    <property type="entry name" value="asn_synth_AEB"/>
    <property type="match status" value="1"/>
</dbReference>
<dbReference type="AlphaFoldDB" id="B8GBP0"/>
<dbReference type="STRING" id="326427.Cagg_1962"/>
<dbReference type="HOGENOM" id="CLU_014658_3_3_0"/>
<dbReference type="Gene3D" id="3.60.20.10">
    <property type="entry name" value="Glutamine Phosphoribosylpyrophosphate, subunit 1, domain 1"/>
    <property type="match status" value="1"/>
</dbReference>
<comment type="catalytic activity">
    <reaction evidence="8">
        <text>L-aspartate + L-glutamine + ATP + H2O = L-asparagine + L-glutamate + AMP + diphosphate + H(+)</text>
        <dbReference type="Rhea" id="RHEA:12228"/>
        <dbReference type="ChEBI" id="CHEBI:15377"/>
        <dbReference type="ChEBI" id="CHEBI:15378"/>
        <dbReference type="ChEBI" id="CHEBI:29985"/>
        <dbReference type="ChEBI" id="CHEBI:29991"/>
        <dbReference type="ChEBI" id="CHEBI:30616"/>
        <dbReference type="ChEBI" id="CHEBI:33019"/>
        <dbReference type="ChEBI" id="CHEBI:58048"/>
        <dbReference type="ChEBI" id="CHEBI:58359"/>
        <dbReference type="ChEBI" id="CHEBI:456215"/>
        <dbReference type="EC" id="6.3.5.4"/>
    </reaction>
</comment>
<dbReference type="InterPro" id="IPR017932">
    <property type="entry name" value="GATase_2_dom"/>
</dbReference>
<reference evidence="11" key="1">
    <citation type="submission" date="2008-12" db="EMBL/GenBank/DDBJ databases">
        <title>Complete sequence of Chloroflexus aggregans DSM 9485.</title>
        <authorList>
            <consortium name="US DOE Joint Genome Institute"/>
            <person name="Lucas S."/>
            <person name="Copeland A."/>
            <person name="Lapidus A."/>
            <person name="Glavina del Rio T."/>
            <person name="Dalin E."/>
            <person name="Tice H."/>
            <person name="Pitluck S."/>
            <person name="Foster B."/>
            <person name="Larimer F."/>
            <person name="Land M."/>
            <person name="Hauser L."/>
            <person name="Kyrpides N."/>
            <person name="Mikhailova N."/>
            <person name="Bryant D."/>
            <person name="Richardson P."/>
        </authorList>
    </citation>
    <scope>NUCLEOTIDE SEQUENCE</scope>
    <source>
        <strain evidence="11">DSM 9485</strain>
    </source>
</reference>
<dbReference type="InterPro" id="IPR014729">
    <property type="entry name" value="Rossmann-like_a/b/a_fold"/>
</dbReference>
<dbReference type="CDD" id="cd00712">
    <property type="entry name" value="AsnB"/>
    <property type="match status" value="1"/>
</dbReference>
<comment type="pathway">
    <text evidence="1">Amino-acid biosynthesis; L-asparagine biosynthesis; L-asparagine from L-aspartate (L-Gln route): step 1/1.</text>
</comment>
<dbReference type="InterPro" id="IPR051786">
    <property type="entry name" value="ASN_synthetase/amidase"/>
</dbReference>
<keyword evidence="5 9" id="KW-0067">ATP-binding</keyword>
<dbReference type="Gene3D" id="3.40.50.620">
    <property type="entry name" value="HUPs"/>
    <property type="match status" value="1"/>
</dbReference>
<feature type="binding site" evidence="9">
    <location>
        <position position="131"/>
    </location>
    <ligand>
        <name>L-glutamine</name>
        <dbReference type="ChEBI" id="CHEBI:58359"/>
    </ligand>
</feature>
<gene>
    <name evidence="11" type="ordered locus">Cagg_1962</name>
</gene>
<accession>B8GBP0</accession>
<dbReference type="EC" id="6.3.5.4" evidence="3"/>
<dbReference type="GO" id="GO:0005524">
    <property type="term" value="F:ATP binding"/>
    <property type="evidence" value="ECO:0007669"/>
    <property type="project" value="UniProtKB-KW"/>
</dbReference>
<dbReference type="PIRSF" id="PIRSF001589">
    <property type="entry name" value="Asn_synthetase_glu-h"/>
    <property type="match status" value="1"/>
</dbReference>
<evidence type="ECO:0000256" key="1">
    <source>
        <dbReference type="ARBA" id="ARBA00005187"/>
    </source>
</evidence>
<dbReference type="OrthoDB" id="9763290at2"/>
<dbReference type="eggNOG" id="COG0367">
    <property type="taxonomic scope" value="Bacteria"/>
</dbReference>
<keyword evidence="4 9" id="KW-0547">Nucleotide-binding</keyword>
<evidence type="ECO:0000256" key="3">
    <source>
        <dbReference type="ARBA" id="ARBA00012737"/>
    </source>
</evidence>
<evidence type="ECO:0000256" key="9">
    <source>
        <dbReference type="PIRSR" id="PIRSR001589-2"/>
    </source>
</evidence>
<dbReference type="PROSITE" id="PS51278">
    <property type="entry name" value="GATASE_TYPE_2"/>
    <property type="match status" value="1"/>
</dbReference>
<proteinExistence type="inferred from homology"/>